<comment type="caution">
    <text evidence="6">The sequence shown here is derived from an EMBL/GenBank/DDBJ whole genome shotgun (WGS) entry which is preliminary data.</text>
</comment>
<dbReference type="Gene3D" id="3.30.465.10">
    <property type="match status" value="1"/>
</dbReference>
<dbReference type="AlphaFoldDB" id="A0AAD5YEY9"/>
<evidence type="ECO:0000256" key="2">
    <source>
        <dbReference type="ARBA" id="ARBA00013136"/>
    </source>
</evidence>
<dbReference type="PANTHER" id="PTHR43762:SF1">
    <property type="entry name" value="D-ARABINONO-1,4-LACTONE OXIDASE"/>
    <property type="match status" value="1"/>
</dbReference>
<proteinExistence type="predicted"/>
<name>A0AAD5YEY9_9APHY</name>
<dbReference type="InterPro" id="IPR016171">
    <property type="entry name" value="Vanillyl_alc_oxidase_C-sub2"/>
</dbReference>
<dbReference type="InterPro" id="IPR016167">
    <property type="entry name" value="FAD-bd_PCMH_sub1"/>
</dbReference>
<accession>A0AAD5YEY9</accession>
<protein>
    <recommendedName>
        <fullName evidence="2">D-arabinono-1,4-lactone oxidase</fullName>
        <ecNumber evidence="2">1.1.3.37</ecNumber>
    </recommendedName>
    <alternativeName>
        <fullName evidence="4">L-galactono-gamma-lactone oxidase</fullName>
    </alternativeName>
</protein>
<keyword evidence="7" id="KW-1185">Reference proteome</keyword>
<dbReference type="Pfam" id="PF01565">
    <property type="entry name" value="FAD_binding_4"/>
    <property type="match status" value="1"/>
</dbReference>
<evidence type="ECO:0000256" key="3">
    <source>
        <dbReference type="ARBA" id="ARBA00023002"/>
    </source>
</evidence>
<gene>
    <name evidence="6" type="ORF">NLI96_g4258</name>
</gene>
<dbReference type="PIRSF" id="PIRSF000136">
    <property type="entry name" value="LGO_GLO"/>
    <property type="match status" value="1"/>
</dbReference>
<evidence type="ECO:0000259" key="5">
    <source>
        <dbReference type="PROSITE" id="PS51387"/>
    </source>
</evidence>
<feature type="domain" description="FAD-binding PCMH-type" evidence="5">
    <location>
        <begin position="46"/>
        <end position="216"/>
    </location>
</feature>
<dbReference type="GO" id="GO:0003885">
    <property type="term" value="F:D-arabinono-1,4-lactone oxidase activity"/>
    <property type="evidence" value="ECO:0007669"/>
    <property type="project" value="UniProtKB-EC"/>
</dbReference>
<dbReference type="InterPro" id="IPR007173">
    <property type="entry name" value="ALO_C"/>
</dbReference>
<dbReference type="InterPro" id="IPR016169">
    <property type="entry name" value="FAD-bd_PCMH_sub2"/>
</dbReference>
<evidence type="ECO:0000256" key="4">
    <source>
        <dbReference type="ARBA" id="ARBA00033418"/>
    </source>
</evidence>
<dbReference type="Pfam" id="PF04030">
    <property type="entry name" value="ALO"/>
    <property type="match status" value="1"/>
</dbReference>
<dbReference type="Gene3D" id="1.10.45.10">
    <property type="entry name" value="Vanillyl-alcohol Oxidase, Chain A, domain 4"/>
    <property type="match status" value="1"/>
</dbReference>
<keyword evidence="3" id="KW-0560">Oxidoreductase</keyword>
<dbReference type="InterPro" id="IPR010031">
    <property type="entry name" value="FAD_lactone_oxidase-like"/>
</dbReference>
<evidence type="ECO:0000313" key="7">
    <source>
        <dbReference type="Proteomes" id="UP001212997"/>
    </source>
</evidence>
<dbReference type="InterPro" id="IPR016166">
    <property type="entry name" value="FAD-bd_PCMH"/>
</dbReference>
<dbReference type="Gene3D" id="3.30.43.10">
    <property type="entry name" value="Uridine Diphospho-n-acetylenolpyruvylglucosamine Reductase, domain 2"/>
    <property type="match status" value="1"/>
</dbReference>
<dbReference type="Proteomes" id="UP001212997">
    <property type="component" value="Unassembled WGS sequence"/>
</dbReference>
<sequence length="488" mass="55880">MAPSTRNSNSRTLAEIPTQTLRSLLEPVTIPSTSPRSTFINWGLSYSCKPLVVFEPETEEQCEYILELARREGQTVRAAGVGHSPSDLACTSGYMLRTEKLDKIIEVNTEKNYAIVQGGITLNAIHAGLATHNLALINVGSISDQTLAGIVTTATHGTGMNFKIISTHVLSLVLLLADGTRVSCSRQERPDLFTASLCGLGSTGLMLQIKIEVGPAFRLKEIQESIPFDEVVDHLDPIANASQHVRMWWFPQVDVIRVSSSDRTQEPMKPAASWLWHSLLGYHLIQFLFYLGRFFPSVNPNISRLSAWLDRNKTITIDESWRVFNLDCKYPQFTTEWAIPYRNTVACLRELRSWLQKEHSDPHGLRPHFPIEIRFTDADDIWLSPSYGERTCWIGIIQYKPYGLNVPYKLLFQRFEEILARHEGRPHWAKAHRLRPDDLRELYPKFDDFIRVLQEVDPEGMFRNEYVQRHLFGKEGPQYGERVFKRLQ</sequence>
<dbReference type="SUPFAM" id="SSF56176">
    <property type="entry name" value="FAD-binding/transporter-associated domain-like"/>
    <property type="match status" value="1"/>
</dbReference>
<dbReference type="EC" id="1.1.3.37" evidence="2"/>
<dbReference type="InterPro" id="IPR036318">
    <property type="entry name" value="FAD-bd_PCMH-like_sf"/>
</dbReference>
<dbReference type="Gene3D" id="3.30.70.2520">
    <property type="match status" value="1"/>
</dbReference>
<dbReference type="GO" id="GO:0016020">
    <property type="term" value="C:membrane"/>
    <property type="evidence" value="ECO:0007669"/>
    <property type="project" value="InterPro"/>
</dbReference>
<dbReference type="InterPro" id="IPR006094">
    <property type="entry name" value="Oxid_FAD_bind_N"/>
</dbReference>
<dbReference type="EMBL" id="JANAWD010000122">
    <property type="protein sequence ID" value="KAJ3486419.1"/>
    <property type="molecule type" value="Genomic_DNA"/>
</dbReference>
<dbReference type="GO" id="GO:0071949">
    <property type="term" value="F:FAD binding"/>
    <property type="evidence" value="ECO:0007669"/>
    <property type="project" value="InterPro"/>
</dbReference>
<evidence type="ECO:0000313" key="6">
    <source>
        <dbReference type="EMBL" id="KAJ3486419.1"/>
    </source>
</evidence>
<dbReference type="PROSITE" id="PS51387">
    <property type="entry name" value="FAD_PCMH"/>
    <property type="match status" value="1"/>
</dbReference>
<evidence type="ECO:0000256" key="1">
    <source>
        <dbReference type="ARBA" id="ARBA00005083"/>
    </source>
</evidence>
<dbReference type="PANTHER" id="PTHR43762">
    <property type="entry name" value="L-GULONOLACTONE OXIDASE"/>
    <property type="match status" value="1"/>
</dbReference>
<comment type="pathway">
    <text evidence="1">Cofactor biosynthesis; D-erythroascorbate biosynthesis; dehydro-D-arabinono-1,4-lactone from D-arabinose: step 2/2.</text>
</comment>
<dbReference type="GO" id="GO:0005739">
    <property type="term" value="C:mitochondrion"/>
    <property type="evidence" value="ECO:0007669"/>
    <property type="project" value="TreeGrafter"/>
</dbReference>
<organism evidence="6 7">
    <name type="scientific">Meripilus lineatus</name>
    <dbReference type="NCBI Taxonomy" id="2056292"/>
    <lineage>
        <taxon>Eukaryota</taxon>
        <taxon>Fungi</taxon>
        <taxon>Dikarya</taxon>
        <taxon>Basidiomycota</taxon>
        <taxon>Agaricomycotina</taxon>
        <taxon>Agaricomycetes</taxon>
        <taxon>Polyporales</taxon>
        <taxon>Meripilaceae</taxon>
        <taxon>Meripilus</taxon>
    </lineage>
</organism>
<reference evidence="6" key="1">
    <citation type="submission" date="2022-07" db="EMBL/GenBank/DDBJ databases">
        <title>Genome Sequence of Physisporinus lineatus.</title>
        <authorList>
            <person name="Buettner E."/>
        </authorList>
    </citation>
    <scope>NUCLEOTIDE SEQUENCE</scope>
    <source>
        <strain evidence="6">VT162</strain>
    </source>
</reference>